<reference evidence="2 3" key="1">
    <citation type="journal article" date="2010" name="Syst. Appl. Microbiol.">
        <title>Four new species of Chryseobacterium from the rhizosphere of coastal sand dune plants, Chryseobacterium elymi sp. nov., Chryseobacterium hagamense sp. nov., Chryseobacterium lathyri sp. nov. and Chryseobacterium rhizosphaerae sp. nov.</title>
        <authorList>
            <person name="Cho S.H."/>
            <person name="Lee K.S."/>
            <person name="Shin D.S."/>
            <person name="Han J.H."/>
            <person name="Park K.S."/>
            <person name="Lee C.H."/>
            <person name="Park K.H."/>
            <person name="Kim S.B."/>
        </authorList>
    </citation>
    <scope>NUCLEOTIDE SEQUENCE [LARGE SCALE GENOMIC DNA]</scope>
    <source>
        <strain evidence="2 3">KCTC 22548</strain>
    </source>
</reference>
<accession>A0ABX9ILQ0</accession>
<protein>
    <submittedName>
        <fullName evidence="2">5-deoxy-glucuronate isomerase</fullName>
        <ecNumber evidence="2">5.3.1.30</ecNumber>
    </submittedName>
</protein>
<name>A0ABX9ILQ0_9FLAO</name>
<dbReference type="InterPro" id="IPR011051">
    <property type="entry name" value="RmlC_Cupin_sf"/>
</dbReference>
<dbReference type="SUPFAM" id="SSF51182">
    <property type="entry name" value="RmlC-like cupins"/>
    <property type="match status" value="1"/>
</dbReference>
<evidence type="ECO:0000313" key="3">
    <source>
        <dbReference type="Proteomes" id="UP000256491"/>
    </source>
</evidence>
<proteinExistence type="predicted"/>
<dbReference type="Proteomes" id="UP000256491">
    <property type="component" value="Unassembled WGS sequence"/>
</dbReference>
<dbReference type="InterPro" id="IPR014710">
    <property type="entry name" value="RmlC-like_jellyroll"/>
</dbReference>
<gene>
    <name evidence="2" type="primary">iolB</name>
    <name evidence="2" type="ORF">DRF57_09405</name>
</gene>
<dbReference type="EC" id="5.3.1.30" evidence="2"/>
<dbReference type="GO" id="GO:0102482">
    <property type="term" value="F:5-deoxy-D-glucuronate isomerase activity"/>
    <property type="evidence" value="ECO:0007669"/>
    <property type="project" value="UniProtKB-EC"/>
</dbReference>
<dbReference type="NCBIfam" id="TIGR04378">
    <property type="entry name" value="myo_inos_iolB"/>
    <property type="match status" value="1"/>
</dbReference>
<evidence type="ECO:0000313" key="2">
    <source>
        <dbReference type="EMBL" id="REC75970.1"/>
    </source>
</evidence>
<evidence type="ECO:0000256" key="1">
    <source>
        <dbReference type="ARBA" id="ARBA00023235"/>
    </source>
</evidence>
<dbReference type="PIRSF" id="PIRSF036628">
    <property type="entry name" value="IolB"/>
    <property type="match status" value="1"/>
</dbReference>
<keyword evidence="1 2" id="KW-0413">Isomerase</keyword>
<dbReference type="PANTHER" id="PTHR39193:SF1">
    <property type="entry name" value="5-DEOXY-GLUCURONATE ISOMERASE"/>
    <property type="match status" value="1"/>
</dbReference>
<organism evidence="2 3">
    <name type="scientific">Chryseobacterium rhizosphaerae</name>
    <dbReference type="NCBI Taxonomy" id="395937"/>
    <lineage>
        <taxon>Bacteria</taxon>
        <taxon>Pseudomonadati</taxon>
        <taxon>Bacteroidota</taxon>
        <taxon>Flavobacteriia</taxon>
        <taxon>Flavobacteriales</taxon>
        <taxon>Weeksellaceae</taxon>
        <taxon>Chryseobacterium group</taxon>
        <taxon>Chryseobacterium</taxon>
    </lineage>
</organism>
<dbReference type="PANTHER" id="PTHR39193">
    <property type="entry name" value="5-DEOXY-GLUCURONATE ISOMERASE"/>
    <property type="match status" value="1"/>
</dbReference>
<dbReference type="EMBL" id="QNUF01000008">
    <property type="protein sequence ID" value="REC75970.1"/>
    <property type="molecule type" value="Genomic_DNA"/>
</dbReference>
<dbReference type="InterPro" id="IPR024203">
    <property type="entry name" value="Deoxy-glucuronate_isom_IolB"/>
</dbReference>
<keyword evidence="3" id="KW-1185">Reference proteome</keyword>
<dbReference type="Pfam" id="PF04962">
    <property type="entry name" value="KduI"/>
    <property type="match status" value="1"/>
</dbReference>
<sequence>MNLIVKSKKQKIYQSISAENAGWNWLNFEARLMGPSETWTCDTGGNEMVIVLLSGNYRVESNKGNWETKNGRKNVFQGVAHTLYLPRETQFTLISTSEALDIAYCWCSADHDFEPQLITPEETPTVIFGGDNATRQFNDLIPPGFGCSRLVCREVYTPSGNWSSFPPHKHDERIIDHNGELQEAQLEEIYFYKFQKPEAYAIQQIYTKDHQDPLNEILRVRHDDAVLVPRGYHPVTAVHGYHCYYLNFLAGSDQSLANTPDSDYEWIFDSWKGKDHRLPLVTPAMNNQQHD</sequence>
<dbReference type="InterPro" id="IPR021120">
    <property type="entry name" value="KduI/IolB_isomerase"/>
</dbReference>
<dbReference type="RefSeq" id="WP_084086827.1">
    <property type="nucleotide sequence ID" value="NZ_BJYH01000010.1"/>
</dbReference>
<comment type="caution">
    <text evidence="2">The sequence shown here is derived from an EMBL/GenBank/DDBJ whole genome shotgun (WGS) entry which is preliminary data.</text>
</comment>
<dbReference type="Gene3D" id="2.60.120.10">
    <property type="entry name" value="Jelly Rolls"/>
    <property type="match status" value="2"/>
</dbReference>